<evidence type="ECO:0000313" key="1">
    <source>
        <dbReference type="EMBL" id="PLW38650.1"/>
    </source>
</evidence>
<protein>
    <submittedName>
        <fullName evidence="1">Uncharacterized protein</fullName>
    </submittedName>
</protein>
<dbReference type="AlphaFoldDB" id="A0A2N5ULJ5"/>
<dbReference type="EMBL" id="PGCI01000125">
    <property type="protein sequence ID" value="PLW38650.1"/>
    <property type="molecule type" value="Genomic_DNA"/>
</dbReference>
<gene>
    <name evidence="1" type="ORF">PCASD_08225</name>
</gene>
<organism evidence="1 2">
    <name type="scientific">Puccinia coronata f. sp. avenae</name>
    <dbReference type="NCBI Taxonomy" id="200324"/>
    <lineage>
        <taxon>Eukaryota</taxon>
        <taxon>Fungi</taxon>
        <taxon>Dikarya</taxon>
        <taxon>Basidiomycota</taxon>
        <taxon>Pucciniomycotina</taxon>
        <taxon>Pucciniomycetes</taxon>
        <taxon>Pucciniales</taxon>
        <taxon>Pucciniaceae</taxon>
        <taxon>Puccinia</taxon>
    </lineage>
</organism>
<sequence length="89" mass="10020">MHDPAIVFLETTPAISQNPSHNRRHSRRNIYIPTYHRSAPPHSAIPPIHPRKLGRRLHTSRRLGIEEGAISLVVKAVNTLGLPEKLVKV</sequence>
<reference evidence="1 2" key="1">
    <citation type="submission" date="2017-11" db="EMBL/GenBank/DDBJ databases">
        <title>De novo assembly and phasing of dikaryotic genomes from two isolates of Puccinia coronata f. sp. avenae, the causal agent of oat crown rust.</title>
        <authorList>
            <person name="Miller M.E."/>
            <person name="Zhang Y."/>
            <person name="Omidvar V."/>
            <person name="Sperschneider J."/>
            <person name="Schwessinger B."/>
            <person name="Raley C."/>
            <person name="Palmer J.M."/>
            <person name="Garnica D."/>
            <person name="Upadhyaya N."/>
            <person name="Rathjen J."/>
            <person name="Taylor J.M."/>
            <person name="Park R.F."/>
            <person name="Dodds P.N."/>
            <person name="Hirsch C.D."/>
            <person name="Kianian S.F."/>
            <person name="Figueroa M."/>
        </authorList>
    </citation>
    <scope>NUCLEOTIDE SEQUENCE [LARGE SCALE GENOMIC DNA]</scope>
    <source>
        <strain evidence="1">12SD80</strain>
    </source>
</reference>
<accession>A0A2N5ULJ5</accession>
<comment type="caution">
    <text evidence="1">The sequence shown here is derived from an EMBL/GenBank/DDBJ whole genome shotgun (WGS) entry which is preliminary data.</text>
</comment>
<proteinExistence type="predicted"/>
<name>A0A2N5ULJ5_9BASI</name>
<dbReference type="Proteomes" id="UP000235392">
    <property type="component" value="Unassembled WGS sequence"/>
</dbReference>
<evidence type="ECO:0000313" key="2">
    <source>
        <dbReference type="Proteomes" id="UP000235392"/>
    </source>
</evidence>